<dbReference type="GeneID" id="17356797"/>
<name>E1Z9F4_CHLVA</name>
<reference evidence="4 5" key="1">
    <citation type="journal article" date="2010" name="Plant Cell">
        <title>The Chlorella variabilis NC64A genome reveals adaptation to photosymbiosis, coevolution with viruses, and cryptic sex.</title>
        <authorList>
            <person name="Blanc G."/>
            <person name="Duncan G."/>
            <person name="Agarkova I."/>
            <person name="Borodovsky M."/>
            <person name="Gurnon J."/>
            <person name="Kuo A."/>
            <person name="Lindquist E."/>
            <person name="Lucas S."/>
            <person name="Pangilinan J."/>
            <person name="Polle J."/>
            <person name="Salamov A."/>
            <person name="Terry A."/>
            <person name="Yamada T."/>
            <person name="Dunigan D.D."/>
            <person name="Grigoriev I.V."/>
            <person name="Claverie J.M."/>
            <person name="Van Etten J.L."/>
        </authorList>
    </citation>
    <scope>NUCLEOTIDE SEQUENCE [LARGE SCALE GENOMIC DNA]</scope>
    <source>
        <strain evidence="4 5">NC64A</strain>
    </source>
</reference>
<dbReference type="Pfam" id="PF03321">
    <property type="entry name" value="GH3"/>
    <property type="match status" value="1"/>
</dbReference>
<dbReference type="OrthoDB" id="514399at2759"/>
<dbReference type="Pfam" id="PF23571">
    <property type="entry name" value="GH3_M"/>
    <property type="match status" value="1"/>
</dbReference>
<dbReference type="InterPro" id="IPR004993">
    <property type="entry name" value="GH3"/>
</dbReference>
<evidence type="ECO:0000256" key="1">
    <source>
        <dbReference type="ARBA" id="ARBA00008068"/>
    </source>
</evidence>
<organism evidence="5">
    <name type="scientific">Chlorella variabilis</name>
    <name type="common">Green alga</name>
    <dbReference type="NCBI Taxonomy" id="554065"/>
    <lineage>
        <taxon>Eukaryota</taxon>
        <taxon>Viridiplantae</taxon>
        <taxon>Chlorophyta</taxon>
        <taxon>core chlorophytes</taxon>
        <taxon>Trebouxiophyceae</taxon>
        <taxon>Chlorellales</taxon>
        <taxon>Chlorellaceae</taxon>
        <taxon>Chlorella clade</taxon>
        <taxon>Chlorella</taxon>
    </lineage>
</organism>
<dbReference type="EMBL" id="GL433839">
    <property type="protein sequence ID" value="EFN57767.1"/>
    <property type="molecule type" value="Genomic_DNA"/>
</dbReference>
<dbReference type="GO" id="GO:0005737">
    <property type="term" value="C:cytoplasm"/>
    <property type="evidence" value="ECO:0007669"/>
    <property type="project" value="TreeGrafter"/>
</dbReference>
<protein>
    <submittedName>
        <fullName evidence="4">Uncharacterized protein</fullName>
    </submittedName>
</protein>
<dbReference type="PANTHER" id="PTHR31901">
    <property type="entry name" value="GH3 DOMAIN-CONTAINING PROTEIN"/>
    <property type="match status" value="1"/>
</dbReference>
<evidence type="ECO:0000259" key="2">
    <source>
        <dbReference type="Pfam" id="PF23571"/>
    </source>
</evidence>
<dbReference type="AlphaFoldDB" id="E1Z9F4"/>
<dbReference type="PANTHER" id="PTHR31901:SF9">
    <property type="entry name" value="GH3 DOMAIN-CONTAINING PROTEIN"/>
    <property type="match status" value="1"/>
</dbReference>
<gene>
    <name evidence="4" type="ORF">CHLNCDRAFT_57284</name>
</gene>
<dbReference type="InParanoid" id="E1Z9F4"/>
<dbReference type="RefSeq" id="XP_005849869.1">
    <property type="nucleotide sequence ID" value="XM_005849807.1"/>
</dbReference>
<dbReference type="InterPro" id="IPR055377">
    <property type="entry name" value="GH3_M"/>
</dbReference>
<feature type="domain" description="GH3 C-terminal" evidence="3">
    <location>
        <begin position="590"/>
        <end position="730"/>
    </location>
</feature>
<comment type="similarity">
    <text evidence="1">Belongs to the IAA-amido conjugating enzyme family.</text>
</comment>
<evidence type="ECO:0000313" key="4">
    <source>
        <dbReference type="EMBL" id="EFN57767.1"/>
    </source>
</evidence>
<proteinExistence type="inferred from homology"/>
<dbReference type="FunCoup" id="E1Z9F4">
    <property type="interactions" value="940"/>
</dbReference>
<dbReference type="Pfam" id="PF23572">
    <property type="entry name" value="GH3_C"/>
    <property type="match status" value="1"/>
</dbReference>
<dbReference type="KEGG" id="cvr:CHLNCDRAFT_57284"/>
<dbReference type="InterPro" id="IPR055378">
    <property type="entry name" value="GH3_C"/>
</dbReference>
<dbReference type="GO" id="GO:0016881">
    <property type="term" value="F:acid-amino acid ligase activity"/>
    <property type="evidence" value="ECO:0007669"/>
    <property type="project" value="TreeGrafter"/>
</dbReference>
<evidence type="ECO:0000259" key="3">
    <source>
        <dbReference type="Pfam" id="PF23572"/>
    </source>
</evidence>
<feature type="domain" description="GH3 middle" evidence="2">
    <location>
        <begin position="515"/>
        <end position="568"/>
    </location>
</feature>
<accession>E1Z9F4</accession>
<sequence length="956" mass="100614">MPSVAPEPILDVVRGLSTLASFAIVVNQLKNIYDAFFINECDRCRGTGIVTCPHGAPAKPEDKAGQGPGWVGRTLNLEDYVINYASDALRTLLSIHKDTDILQRHGVHVPDEWAAAADGAAAATCNGGADSPLVLLHKLPLTTYSDYEELVEAAVQAGRTYDASDTASQQRWDAAVARLSGLPLYAFKCSSGTTGGQKRMPASMREAQSNVNQFGLFSSHINAAFPGAAAGKELRFPFAGDVEALPSGVQIGVGSSITYRRIRFVDSWVSPKEVIVAGSVQTCYYLHWLCALRRRHDITALTDIFASSLLLAANLLVEHWRRLMADLEAGRCFSWVARSSKGLAPAAAGGLAPPPEGVAAAVDASMEPSPELAQELQQVFDGGRQGLLERLFPGACYVACVLTGSMSKYVPHLRELLPIIPIVSASYGATEGQFGIQSDLVEYAAAAAAAPAAAAAAGSARPAADGSASAVPGGDGSPAADTAAAAVPSCAGISYADFPREPDGHTSYILVPTCDCYMEFILVEHADDPQPPTVSRSLSCACSLEGLEVGRRYEIAVSNLLGLFRFRVVVEGRVGQALNLAGEKTPEASLVAAVAAAAQALLPGGAAGLQEWAAREVLHPRGGAEGGAGHYLVYWELTGAPAAASSRASTGGAGGSPGAPIAAVLAGWAERLEQEVGRCAPQYRAIRQEGSVAGLQLKLVAPGAFGEIRQLAFSNGATAAQYKPPTVVSKPAQWEVLERHRRRIEARAGSNGLLGLLQRWGGGGGGSTSSQGASPARQQLLSELRSAQPDKKLIWEACVALMEERVPFVESQLGGGPFHAVFTRGPLLWQLWTSQAKQGSRVTTASENQAWQDFDPAAKTVVNFGELLGSQVTVTASGSYRAADEEQQRCPKLVLASIQGGALNAWGLQIPLPIRGEGQVEVAYLDPDMRVFRATNGSISVQVRQDRLPELLGWGS</sequence>
<dbReference type="eggNOG" id="ENOG502QR80">
    <property type="taxonomic scope" value="Eukaryota"/>
</dbReference>
<evidence type="ECO:0000313" key="5">
    <source>
        <dbReference type="Proteomes" id="UP000008141"/>
    </source>
</evidence>
<keyword evidence="5" id="KW-1185">Reference proteome</keyword>
<dbReference type="Proteomes" id="UP000008141">
    <property type="component" value="Unassembled WGS sequence"/>
</dbReference>